<dbReference type="Proteomes" id="UP000251960">
    <property type="component" value="Chromosome 2"/>
</dbReference>
<dbReference type="PANTHER" id="PTHR12616">
    <property type="entry name" value="VACUOLAR PROTEIN SORTING VPS41"/>
    <property type="match status" value="1"/>
</dbReference>
<dbReference type="Pfam" id="PF23556">
    <property type="entry name" value="TPR_Vps41"/>
    <property type="match status" value="1"/>
</dbReference>
<evidence type="ECO:0000313" key="2">
    <source>
        <dbReference type="Proteomes" id="UP000251960"/>
    </source>
</evidence>
<accession>A0A3L6FQN6</accession>
<organism evidence="1 2">
    <name type="scientific">Zea mays</name>
    <name type="common">Maize</name>
    <dbReference type="NCBI Taxonomy" id="4577"/>
    <lineage>
        <taxon>Eukaryota</taxon>
        <taxon>Viridiplantae</taxon>
        <taxon>Streptophyta</taxon>
        <taxon>Embryophyta</taxon>
        <taxon>Tracheophyta</taxon>
        <taxon>Spermatophyta</taxon>
        <taxon>Magnoliopsida</taxon>
        <taxon>Liliopsida</taxon>
        <taxon>Poales</taxon>
        <taxon>Poaceae</taxon>
        <taxon>PACMAD clade</taxon>
        <taxon>Panicoideae</taxon>
        <taxon>Andropogonodae</taxon>
        <taxon>Andropogoneae</taxon>
        <taxon>Tripsacinae</taxon>
        <taxon>Zea</taxon>
    </lineage>
</organism>
<sequence length="304" mass="34989">MGGRNGNTGVLATKSTVVDTTGERVRDPVTFPHHLLYPSCILVSHTQLPLLCSLQVIFDFLFLALLAIVRSLVDSLMCFLNSLAELYVINGQYEKALSLYAKLLKPEVFEFIEKYNLYDAIHDKIVNLMIVDNKRTVHLRIQHRDIILPYEVVEQLLHTSKKCDKRYLLHLYLHALFEIDIHAGKDFHDMQVELYADYETRMLLPFLLTSQHYRLDKDRLVKIVTDYRTETSLRNGCNDILKADCVNLLVKYYHEARRGVYMVSMDEEDISVIVFYCCHAYHLSCLEGGLDSMRSNSGQDSGSG</sequence>
<proteinExistence type="predicted"/>
<dbReference type="PANTHER" id="PTHR12616:SF1">
    <property type="entry name" value="VACUOLAR PROTEIN SORTING-ASSOCIATED PROTEIN 41 HOMOLOG"/>
    <property type="match status" value="1"/>
</dbReference>
<gene>
    <name evidence="1" type="primary">VPS41_5</name>
    <name evidence="1" type="ORF">Zm00014a_003555</name>
</gene>
<dbReference type="InterPro" id="IPR045111">
    <property type="entry name" value="Vps41/Vps8"/>
</dbReference>
<evidence type="ECO:0000313" key="1">
    <source>
        <dbReference type="EMBL" id="PWZ37177.1"/>
    </source>
</evidence>
<dbReference type="EMBL" id="NCVQ01000003">
    <property type="protein sequence ID" value="PWZ37177.1"/>
    <property type="molecule type" value="Genomic_DNA"/>
</dbReference>
<comment type="caution">
    <text evidence="1">The sequence shown here is derived from an EMBL/GenBank/DDBJ whole genome shotgun (WGS) entry which is preliminary data.</text>
</comment>
<protein>
    <submittedName>
        <fullName evidence="1">Vacuolar protein sorting-associated protein 41</fullName>
    </submittedName>
</protein>
<dbReference type="AlphaFoldDB" id="A0A3L6FQN6"/>
<dbReference type="GO" id="GO:0006623">
    <property type="term" value="P:protein targeting to vacuole"/>
    <property type="evidence" value="ECO:0007669"/>
    <property type="project" value="InterPro"/>
</dbReference>
<name>A0A3L6FQN6_MAIZE</name>
<reference evidence="1 2" key="1">
    <citation type="journal article" date="2018" name="Nat. Genet.">
        <title>Extensive intraspecific gene order and gene structural variations between Mo17 and other maize genomes.</title>
        <authorList>
            <person name="Sun S."/>
            <person name="Zhou Y."/>
            <person name="Chen J."/>
            <person name="Shi J."/>
            <person name="Zhao H."/>
            <person name="Zhao H."/>
            <person name="Song W."/>
            <person name="Zhang M."/>
            <person name="Cui Y."/>
            <person name="Dong X."/>
            <person name="Liu H."/>
            <person name="Ma X."/>
            <person name="Jiao Y."/>
            <person name="Wang B."/>
            <person name="Wei X."/>
            <person name="Stein J.C."/>
            <person name="Glaubitz J.C."/>
            <person name="Lu F."/>
            <person name="Yu G."/>
            <person name="Liang C."/>
            <person name="Fengler K."/>
            <person name="Li B."/>
            <person name="Rafalski A."/>
            <person name="Schnable P.S."/>
            <person name="Ware D.H."/>
            <person name="Buckler E.S."/>
            <person name="Lai J."/>
        </authorList>
    </citation>
    <scope>NUCLEOTIDE SEQUENCE [LARGE SCALE GENOMIC DNA]</scope>
    <source>
        <strain evidence="2">cv. Missouri 17</strain>
        <tissue evidence="1">Seedling</tissue>
    </source>
</reference>